<gene>
    <name evidence="7" type="ORF">F4554_003522</name>
</gene>
<feature type="transmembrane region" description="Helical" evidence="5">
    <location>
        <begin position="304"/>
        <end position="324"/>
    </location>
</feature>
<keyword evidence="7" id="KW-0131">Cell cycle</keyword>
<organism evidence="7 8">
    <name type="scientific">Actinopolymorpha rutila</name>
    <dbReference type="NCBI Taxonomy" id="446787"/>
    <lineage>
        <taxon>Bacteria</taxon>
        <taxon>Bacillati</taxon>
        <taxon>Actinomycetota</taxon>
        <taxon>Actinomycetes</taxon>
        <taxon>Propionibacteriales</taxon>
        <taxon>Actinopolymorphaceae</taxon>
        <taxon>Actinopolymorpha</taxon>
    </lineage>
</organism>
<evidence type="ECO:0000256" key="1">
    <source>
        <dbReference type="ARBA" id="ARBA00004141"/>
    </source>
</evidence>
<feature type="transmembrane region" description="Helical" evidence="5">
    <location>
        <begin position="340"/>
        <end position="359"/>
    </location>
</feature>
<proteinExistence type="predicted"/>
<evidence type="ECO:0000313" key="8">
    <source>
        <dbReference type="Proteomes" id="UP000579605"/>
    </source>
</evidence>
<name>A0A852ZDB7_9ACTN</name>
<dbReference type="PANTHER" id="PTHR37422:SF13">
    <property type="entry name" value="LIPOPOLYSACCHARIDE BIOSYNTHESIS PROTEIN PA4999-RELATED"/>
    <property type="match status" value="1"/>
</dbReference>
<evidence type="ECO:0000256" key="2">
    <source>
        <dbReference type="ARBA" id="ARBA00022692"/>
    </source>
</evidence>
<feature type="transmembrane region" description="Helical" evidence="5">
    <location>
        <begin position="6"/>
        <end position="23"/>
    </location>
</feature>
<keyword evidence="8" id="KW-1185">Reference proteome</keyword>
<keyword evidence="2 5" id="KW-0812">Transmembrane</keyword>
<comment type="caution">
    <text evidence="7">The sequence shown here is derived from an EMBL/GenBank/DDBJ whole genome shotgun (WGS) entry which is preliminary data.</text>
</comment>
<dbReference type="Pfam" id="PF04932">
    <property type="entry name" value="Wzy_C"/>
    <property type="match status" value="1"/>
</dbReference>
<dbReference type="GO" id="GO:0051301">
    <property type="term" value="P:cell division"/>
    <property type="evidence" value="ECO:0007669"/>
    <property type="project" value="UniProtKB-KW"/>
</dbReference>
<evidence type="ECO:0000256" key="5">
    <source>
        <dbReference type="SAM" id="Phobius"/>
    </source>
</evidence>
<dbReference type="InterPro" id="IPR007016">
    <property type="entry name" value="O-antigen_ligase-rel_domated"/>
</dbReference>
<dbReference type="Proteomes" id="UP000579605">
    <property type="component" value="Unassembled WGS sequence"/>
</dbReference>
<feature type="transmembrane region" description="Helical" evidence="5">
    <location>
        <begin position="365"/>
        <end position="382"/>
    </location>
</feature>
<feature type="domain" description="O-antigen ligase-related" evidence="6">
    <location>
        <begin position="164"/>
        <end position="313"/>
    </location>
</feature>
<feature type="transmembrane region" description="Helical" evidence="5">
    <location>
        <begin position="35"/>
        <end position="54"/>
    </location>
</feature>
<accession>A0A852ZDB7</accession>
<evidence type="ECO:0000259" key="6">
    <source>
        <dbReference type="Pfam" id="PF04932"/>
    </source>
</evidence>
<dbReference type="EMBL" id="JACBZH010000001">
    <property type="protein sequence ID" value="NYH90884.1"/>
    <property type="molecule type" value="Genomic_DNA"/>
</dbReference>
<keyword evidence="3 5" id="KW-1133">Transmembrane helix</keyword>
<keyword evidence="7" id="KW-0132">Cell division</keyword>
<feature type="transmembrane region" description="Helical" evidence="5">
    <location>
        <begin position="134"/>
        <end position="152"/>
    </location>
</feature>
<protein>
    <submittedName>
        <fullName evidence="7">Cell division protein FtsW (Lipid II flippase)</fullName>
    </submittedName>
</protein>
<feature type="transmembrane region" description="Helical" evidence="5">
    <location>
        <begin position="86"/>
        <end position="108"/>
    </location>
</feature>
<comment type="subcellular location">
    <subcellularLocation>
        <location evidence="1">Membrane</location>
        <topology evidence="1">Multi-pass membrane protein</topology>
    </subcellularLocation>
</comment>
<dbReference type="GO" id="GO:0016020">
    <property type="term" value="C:membrane"/>
    <property type="evidence" value="ECO:0007669"/>
    <property type="project" value="UniProtKB-SubCell"/>
</dbReference>
<evidence type="ECO:0000256" key="3">
    <source>
        <dbReference type="ARBA" id="ARBA00022989"/>
    </source>
</evidence>
<feature type="transmembrane region" description="Helical" evidence="5">
    <location>
        <begin position="60"/>
        <end position="79"/>
    </location>
</feature>
<reference evidence="7 8" key="1">
    <citation type="submission" date="2020-07" db="EMBL/GenBank/DDBJ databases">
        <title>Sequencing the genomes of 1000 actinobacteria strains.</title>
        <authorList>
            <person name="Klenk H.-P."/>
        </authorList>
    </citation>
    <scope>NUCLEOTIDE SEQUENCE [LARGE SCALE GENOMIC DNA]</scope>
    <source>
        <strain evidence="7 8">DSM 18448</strain>
    </source>
</reference>
<sequence length="405" mass="41954">MNGKLKVVGCIVAVAWLAVVWRSDHPRVLWREHRLVAVATVGLVMWSLSSTLWATDRGSALASAGRVAMGAALLVVVFTGGRDRRAVLTLTLAFVAGGALTVAFGLIFKPGPPVVGAVFDPTRLSGGVGDPNDLAAALVPAIALGLFGLSYVRNRQGRVALAAILVALLTGMLLTQSRGGLAATAVMLGAGLVLGGRLRGRIAALCGVLVLIGVFYYAFLAPTESVDRLVSVVHSDASGRRSDASNRFPLWAHAARLIAQQPIAGVGAGNYRAAVEQRFGRDPATDAVHQRIVHNSYLEIQAELGIVGMLLFLTVVGGAVATAFRSAQGAATDGDRDGELLARGILIGLIGLLAAQLFLSGEYQVQFWWLMGLSLALAGTGVRATSGSGDRLPAGGRPGLPCDAS</sequence>
<dbReference type="PANTHER" id="PTHR37422">
    <property type="entry name" value="TEICHURONIC ACID BIOSYNTHESIS PROTEIN TUAE"/>
    <property type="match status" value="1"/>
</dbReference>
<feature type="transmembrane region" description="Helical" evidence="5">
    <location>
        <begin position="202"/>
        <end position="219"/>
    </location>
</feature>
<evidence type="ECO:0000256" key="4">
    <source>
        <dbReference type="ARBA" id="ARBA00023136"/>
    </source>
</evidence>
<evidence type="ECO:0000313" key="7">
    <source>
        <dbReference type="EMBL" id="NYH90884.1"/>
    </source>
</evidence>
<dbReference type="AlphaFoldDB" id="A0A852ZDB7"/>
<keyword evidence="4 5" id="KW-0472">Membrane</keyword>
<feature type="transmembrane region" description="Helical" evidence="5">
    <location>
        <begin position="159"/>
        <end position="174"/>
    </location>
</feature>
<dbReference type="InterPro" id="IPR051533">
    <property type="entry name" value="WaaL-like"/>
</dbReference>